<keyword evidence="5" id="KW-1185">Reference proteome</keyword>
<feature type="transmembrane region" description="Helical" evidence="2">
    <location>
        <begin position="253"/>
        <end position="276"/>
    </location>
</feature>
<keyword evidence="2" id="KW-0812">Transmembrane</keyword>
<proteinExistence type="predicted"/>
<gene>
    <name evidence="4" type="ORF">ACJEBI_22080</name>
</gene>
<protein>
    <submittedName>
        <fullName evidence="4">HupE/UreJ family protein</fullName>
    </submittedName>
</protein>
<evidence type="ECO:0000256" key="2">
    <source>
        <dbReference type="SAM" id="Phobius"/>
    </source>
</evidence>
<dbReference type="InterPro" id="IPR032809">
    <property type="entry name" value="Put_HupE_UreJ"/>
</dbReference>
<evidence type="ECO:0000256" key="3">
    <source>
        <dbReference type="SAM" id="SignalP"/>
    </source>
</evidence>
<accession>A0ABW8RN45</accession>
<feature type="transmembrane region" description="Helical" evidence="2">
    <location>
        <begin position="338"/>
        <end position="362"/>
    </location>
</feature>
<evidence type="ECO:0000313" key="4">
    <source>
        <dbReference type="EMBL" id="MFK9094149.1"/>
    </source>
</evidence>
<evidence type="ECO:0000256" key="1">
    <source>
        <dbReference type="SAM" id="MobiDB-lite"/>
    </source>
</evidence>
<sequence>MTNSNKIRPKVRPLTLILLSFCLLAFITYPTNASAHAYSASYTKITMDPKQTEVVFSLDTLSVLELIPKIDANKNWVIEKSEMKKERHHLEELITEGLTLDNGNKEQSPTIKKMELVKKENKEFLSVTMNFPAFSPGDTIVFNDGFYFNDTGTNYVNLISASYMGETSEAVLQGKERTWTMLATEPQVEQGQEQPAEKDANQDQPSSDKPVEKATSSSWFSFFKLGTLHILTGYDHLLFLFALLIRKQTFKQYAAIVTSFTLAHSITLSLAVLGWVSLPSQFVEATIAFSICYVALENIFRRKINHRWSITFIFGLIHGLGFASILREMAIPKSHLAVALINFNLGIEAVQLLIVLLLLPILAYIQKKKSYGRFVQIGSIIITALGAFWLIERIFS</sequence>
<keyword evidence="2" id="KW-0472">Membrane</keyword>
<dbReference type="EMBL" id="JBJHQH010000020">
    <property type="protein sequence ID" value="MFK9094149.1"/>
    <property type="molecule type" value="Genomic_DNA"/>
</dbReference>
<reference evidence="4 5" key="1">
    <citation type="submission" date="2024-11" db="EMBL/GenBank/DDBJ databases">
        <authorList>
            <person name="Lucas J.A."/>
        </authorList>
    </citation>
    <scope>NUCLEOTIDE SEQUENCE [LARGE SCALE GENOMIC DNA]</scope>
    <source>
        <strain evidence="4 5">Z 5.4</strain>
    </source>
</reference>
<dbReference type="Proteomes" id="UP001623041">
    <property type="component" value="Unassembled WGS sequence"/>
</dbReference>
<keyword evidence="3" id="KW-0732">Signal</keyword>
<dbReference type="Pfam" id="PF13795">
    <property type="entry name" value="HupE_UreJ_2"/>
    <property type="match status" value="1"/>
</dbReference>
<keyword evidence="2" id="KW-1133">Transmembrane helix</keyword>
<feature type="transmembrane region" description="Helical" evidence="2">
    <location>
        <begin position="219"/>
        <end position="241"/>
    </location>
</feature>
<evidence type="ECO:0000313" key="5">
    <source>
        <dbReference type="Proteomes" id="UP001623041"/>
    </source>
</evidence>
<dbReference type="RefSeq" id="WP_406582630.1">
    <property type="nucleotide sequence ID" value="NZ_JBJHQH010000020.1"/>
</dbReference>
<feature type="chain" id="PRO_5045538402" evidence="3">
    <location>
        <begin position="34"/>
        <end position="396"/>
    </location>
</feature>
<organism evidence="4 5">
    <name type="scientific">Bacillus salipaludis</name>
    <dbReference type="NCBI Taxonomy" id="2547811"/>
    <lineage>
        <taxon>Bacteria</taxon>
        <taxon>Bacillati</taxon>
        <taxon>Bacillota</taxon>
        <taxon>Bacilli</taxon>
        <taxon>Bacillales</taxon>
        <taxon>Bacillaceae</taxon>
        <taxon>Bacillus</taxon>
    </lineage>
</organism>
<feature type="region of interest" description="Disordered" evidence="1">
    <location>
        <begin position="187"/>
        <end position="212"/>
    </location>
</feature>
<feature type="signal peptide" evidence="3">
    <location>
        <begin position="1"/>
        <end position="33"/>
    </location>
</feature>
<feature type="transmembrane region" description="Helical" evidence="2">
    <location>
        <begin position="374"/>
        <end position="391"/>
    </location>
</feature>
<comment type="caution">
    <text evidence="4">The sequence shown here is derived from an EMBL/GenBank/DDBJ whole genome shotgun (WGS) entry which is preliminary data.</text>
</comment>
<feature type="transmembrane region" description="Helical" evidence="2">
    <location>
        <begin position="282"/>
        <end position="300"/>
    </location>
</feature>
<feature type="transmembrane region" description="Helical" evidence="2">
    <location>
        <begin position="307"/>
        <end position="326"/>
    </location>
</feature>
<name>A0ABW8RN45_9BACI</name>